<feature type="non-terminal residue" evidence="1">
    <location>
        <position position="1"/>
    </location>
</feature>
<name>A0ABD6C727_9EURY</name>
<reference evidence="1 2" key="1">
    <citation type="journal article" date="2019" name="Int. J. Syst. Evol. Microbiol.">
        <title>The Global Catalogue of Microorganisms (GCM) 10K type strain sequencing project: providing services to taxonomists for standard genome sequencing and annotation.</title>
        <authorList>
            <consortium name="The Broad Institute Genomics Platform"/>
            <consortium name="The Broad Institute Genome Sequencing Center for Infectious Disease"/>
            <person name="Wu L."/>
            <person name="Ma J."/>
        </authorList>
    </citation>
    <scope>NUCLEOTIDE SEQUENCE [LARGE SCALE GENOMIC DNA]</scope>
    <source>
        <strain evidence="1 2">CGMCC 1.12125</strain>
    </source>
</reference>
<keyword evidence="2" id="KW-1185">Reference proteome</keyword>
<evidence type="ECO:0000313" key="1">
    <source>
        <dbReference type="EMBL" id="MFD1586067.1"/>
    </source>
</evidence>
<proteinExistence type="predicted"/>
<gene>
    <name evidence="1" type="ORF">ACFR9U_03665</name>
</gene>
<sequence length="61" mass="6946">DFKGSFGMPPNQYQEIFRMMEQDKIDPGRIVTETVSLEEVPDVVESMGDYETVGIPVCNEF</sequence>
<accession>A0ABD6C727</accession>
<comment type="caution">
    <text evidence="1">The sequence shown here is derived from an EMBL/GenBank/DDBJ whole genome shotgun (WGS) entry which is preliminary data.</text>
</comment>
<dbReference type="AlphaFoldDB" id="A0ABD6C727"/>
<evidence type="ECO:0000313" key="2">
    <source>
        <dbReference type="Proteomes" id="UP001597119"/>
    </source>
</evidence>
<dbReference type="EMBL" id="JBHUDJ010000002">
    <property type="protein sequence ID" value="MFD1586067.1"/>
    <property type="molecule type" value="Genomic_DNA"/>
</dbReference>
<dbReference type="Proteomes" id="UP001597119">
    <property type="component" value="Unassembled WGS sequence"/>
</dbReference>
<organism evidence="1 2">
    <name type="scientific">Halorientalis brevis</name>
    <dbReference type="NCBI Taxonomy" id="1126241"/>
    <lineage>
        <taxon>Archaea</taxon>
        <taxon>Methanobacteriati</taxon>
        <taxon>Methanobacteriota</taxon>
        <taxon>Stenosarchaea group</taxon>
        <taxon>Halobacteria</taxon>
        <taxon>Halobacteriales</taxon>
        <taxon>Haloarculaceae</taxon>
        <taxon>Halorientalis</taxon>
    </lineage>
</organism>
<protein>
    <submittedName>
        <fullName evidence="1">Alcohol dehydrogenase</fullName>
    </submittedName>
</protein>